<sequence length="511" mass="57707">MNAARCYTSMPGPRPLPLFGNSWRFALGQKPWQTKALDITLWTLRAVAGDGGAAKVAKLFGHPDLVFPFCAEETARVYRREDSMPYRAVAPCLRHYKNDLRKDFFGDEPGLIGVHGEPWSRFRSKVSKALAAPEAARAAVPALDYVAEDFVERMERIVDGNRELPKDFLSELYKWALESVGAWALGTRLGCLSDDDKEAKEIIRCIHGFFHSVPELELSAPVWRLYSTAAYKTYVEALDAFRSLCLRRLTDKGVCAQIAAKSGEKVATILALDLLLVGVDTTAAAAASAIYLLANNERAQKRLQSELDNNLPTDRILTSKDLDRLPYLRACIKEALRIKPVILGNGRCIQSDAVISGYEVPKGSHIVFPHYILSNEERYFPSPQEYIPERWLRDDVTEEYTGPSENISRCPINHSRKEKQVSNMCDHARARSIWCRQKEVGIHPFASLPFGFGRRMCIGKRFAEAELQLLLAKIFHRYNVSWNYGELTYSVTPTYVPNEPLQFTITPRKES</sequence>
<reference evidence="1 2" key="1">
    <citation type="journal article" date="2022" name="Genome Biol. Evol.">
        <title>The Spruce Budworm Genome: Reconstructing the Evolutionary History of Antifreeze Proteins.</title>
        <authorList>
            <person name="Beliveau C."/>
            <person name="Gagne P."/>
            <person name="Picq S."/>
            <person name="Vernygora O."/>
            <person name="Keeling C.I."/>
            <person name="Pinkney K."/>
            <person name="Doucet D."/>
            <person name="Wen F."/>
            <person name="Johnston J.S."/>
            <person name="Maaroufi H."/>
            <person name="Boyle B."/>
            <person name="Laroche J."/>
            <person name="Dewar K."/>
            <person name="Juretic N."/>
            <person name="Blackburn G."/>
            <person name="Nisole A."/>
            <person name="Brunet B."/>
            <person name="Brandao M."/>
            <person name="Lumley L."/>
            <person name="Duan J."/>
            <person name="Quan G."/>
            <person name="Lucarotti C.J."/>
            <person name="Roe A.D."/>
            <person name="Sperling F.A.H."/>
            <person name="Levesque R.C."/>
            <person name="Cusson M."/>
        </authorList>
    </citation>
    <scope>NUCLEOTIDE SEQUENCE [LARGE SCALE GENOMIC DNA]</scope>
    <source>
        <strain evidence="1">Glfc:IPQL:Cfum</strain>
    </source>
</reference>
<dbReference type="Proteomes" id="UP001064048">
    <property type="component" value="Chromosome 14"/>
</dbReference>
<gene>
    <name evidence="1" type="ORF">MSG28_008574</name>
</gene>
<dbReference type="EMBL" id="CM046114">
    <property type="protein sequence ID" value="KAI8419969.1"/>
    <property type="molecule type" value="Genomic_DNA"/>
</dbReference>
<comment type="caution">
    <text evidence="1">The sequence shown here is derived from an EMBL/GenBank/DDBJ whole genome shotgun (WGS) entry which is preliminary data.</text>
</comment>
<evidence type="ECO:0000313" key="1">
    <source>
        <dbReference type="EMBL" id="KAI8419969.1"/>
    </source>
</evidence>
<evidence type="ECO:0000313" key="2">
    <source>
        <dbReference type="Proteomes" id="UP001064048"/>
    </source>
</evidence>
<accession>A0ACC0J7C0</accession>
<keyword evidence="2" id="KW-1185">Reference proteome</keyword>
<name>A0ACC0J7C0_CHOFU</name>
<protein>
    <submittedName>
        <fullName evidence="1">Uncharacterized protein</fullName>
    </submittedName>
</protein>
<proteinExistence type="predicted"/>
<organism evidence="1 2">
    <name type="scientific">Choristoneura fumiferana</name>
    <name type="common">Spruce budworm moth</name>
    <name type="synonym">Archips fumiferana</name>
    <dbReference type="NCBI Taxonomy" id="7141"/>
    <lineage>
        <taxon>Eukaryota</taxon>
        <taxon>Metazoa</taxon>
        <taxon>Ecdysozoa</taxon>
        <taxon>Arthropoda</taxon>
        <taxon>Hexapoda</taxon>
        <taxon>Insecta</taxon>
        <taxon>Pterygota</taxon>
        <taxon>Neoptera</taxon>
        <taxon>Endopterygota</taxon>
        <taxon>Lepidoptera</taxon>
        <taxon>Glossata</taxon>
        <taxon>Ditrysia</taxon>
        <taxon>Tortricoidea</taxon>
        <taxon>Tortricidae</taxon>
        <taxon>Tortricinae</taxon>
        <taxon>Choristoneura</taxon>
    </lineage>
</organism>